<name>A0A225UG75_9STRA</name>
<evidence type="ECO:0000313" key="6">
    <source>
        <dbReference type="Proteomes" id="UP000198211"/>
    </source>
</evidence>
<comment type="caution">
    <text evidence="5">The sequence shown here is derived from an EMBL/GenBank/DDBJ whole genome shotgun (WGS) entry which is preliminary data.</text>
</comment>
<protein>
    <submittedName>
        <fullName evidence="5">Crinkler (CRN)</fullName>
    </submittedName>
</protein>
<evidence type="ECO:0000256" key="1">
    <source>
        <dbReference type="ARBA" id="ARBA00004340"/>
    </source>
</evidence>
<evidence type="ECO:0000256" key="3">
    <source>
        <dbReference type="ARBA" id="ARBA00022525"/>
    </source>
</evidence>
<keyword evidence="6" id="KW-1185">Reference proteome</keyword>
<dbReference type="EMBL" id="NBNE01018961">
    <property type="protein sequence ID" value="OWY92018.1"/>
    <property type="molecule type" value="Genomic_DNA"/>
</dbReference>
<dbReference type="GO" id="GO:0005576">
    <property type="term" value="C:extracellular region"/>
    <property type="evidence" value="ECO:0007669"/>
    <property type="project" value="UniProtKB-SubCell"/>
</dbReference>
<evidence type="ECO:0000313" key="5">
    <source>
        <dbReference type="EMBL" id="OWY92018.1"/>
    </source>
</evidence>
<dbReference type="AlphaFoldDB" id="A0A225UG75"/>
<evidence type="ECO:0000256" key="2">
    <source>
        <dbReference type="ARBA" id="ARBA00004613"/>
    </source>
</evidence>
<dbReference type="Proteomes" id="UP000198211">
    <property type="component" value="Unassembled WGS sequence"/>
</dbReference>
<gene>
    <name evidence="5" type="ORF">PHMEG_00039142</name>
</gene>
<reference evidence="6" key="1">
    <citation type="submission" date="2017-03" db="EMBL/GenBank/DDBJ databases">
        <title>Phytopthora megakarya and P. palmivora, two closely related causual agents of cacao black pod achieved similar genome size and gene model numbers by different mechanisms.</title>
        <authorList>
            <person name="Ali S."/>
            <person name="Shao J."/>
            <person name="Larry D.J."/>
            <person name="Kronmiller B."/>
            <person name="Shen D."/>
            <person name="Strem M.D."/>
            <person name="Melnick R.L."/>
            <person name="Guiltinan M.J."/>
            <person name="Tyler B.M."/>
            <person name="Meinhardt L.W."/>
            <person name="Bailey B.A."/>
        </authorList>
    </citation>
    <scope>NUCLEOTIDE SEQUENCE [LARGE SCALE GENOMIC DNA]</scope>
    <source>
        <strain evidence="6">zdho120</strain>
    </source>
</reference>
<feature type="domain" description="Crinkler effector protein N-terminal" evidence="4">
    <location>
        <begin position="2"/>
        <end position="97"/>
    </location>
</feature>
<dbReference type="InterPro" id="IPR045379">
    <property type="entry name" value="Crinkler_N"/>
</dbReference>
<evidence type="ECO:0000259" key="4">
    <source>
        <dbReference type="Pfam" id="PF20147"/>
    </source>
</evidence>
<dbReference type="GO" id="GO:0043657">
    <property type="term" value="C:host cell"/>
    <property type="evidence" value="ECO:0007669"/>
    <property type="project" value="UniProtKB-SubCell"/>
</dbReference>
<comment type="subcellular location">
    <subcellularLocation>
        <location evidence="1">Host cell</location>
    </subcellularLocation>
    <subcellularLocation>
        <location evidence="2">Secreted</location>
    </subcellularLocation>
</comment>
<organism evidence="5 6">
    <name type="scientific">Phytophthora megakarya</name>
    <dbReference type="NCBI Taxonomy" id="4795"/>
    <lineage>
        <taxon>Eukaryota</taxon>
        <taxon>Sar</taxon>
        <taxon>Stramenopiles</taxon>
        <taxon>Oomycota</taxon>
        <taxon>Peronosporomycetes</taxon>
        <taxon>Peronosporales</taxon>
        <taxon>Peronosporaceae</taxon>
        <taxon>Phytophthora</taxon>
    </lineage>
</organism>
<sequence length="128" mass="14284">MVKLFCAIVGVAGTTFPVDIDANKTVGGLKKAIKNESDGIITCPWPLLELFLAKKGDGWLPSNELATVQGEEAKTPMGFERVPMTDAAWVIQDVLTQKCQTLNRGKFTCWWWFRVMFALTLVELLPEH</sequence>
<dbReference type="Pfam" id="PF20147">
    <property type="entry name" value="Crinkler"/>
    <property type="match status" value="1"/>
</dbReference>
<accession>A0A225UG75</accession>
<dbReference type="OrthoDB" id="167272at2759"/>
<proteinExistence type="predicted"/>
<keyword evidence="3" id="KW-0964">Secreted</keyword>